<keyword evidence="3" id="KW-0378">Hydrolase</keyword>
<dbReference type="KEGG" id="salh:HMF8227_02043"/>
<evidence type="ECO:0000313" key="4">
    <source>
        <dbReference type="Proteomes" id="UP000245728"/>
    </source>
</evidence>
<organism evidence="3 4">
    <name type="scientific">Saliniradius amylolyticus</name>
    <dbReference type="NCBI Taxonomy" id="2183582"/>
    <lineage>
        <taxon>Bacteria</taxon>
        <taxon>Pseudomonadati</taxon>
        <taxon>Pseudomonadota</taxon>
        <taxon>Gammaproteobacteria</taxon>
        <taxon>Alteromonadales</taxon>
        <taxon>Alteromonadaceae</taxon>
        <taxon>Saliniradius</taxon>
    </lineage>
</organism>
<dbReference type="GO" id="GO:0015628">
    <property type="term" value="P:protein secretion by the type II secretion system"/>
    <property type="evidence" value="ECO:0007669"/>
    <property type="project" value="TreeGrafter"/>
</dbReference>
<proteinExistence type="predicted"/>
<dbReference type="SMART" id="SM00278">
    <property type="entry name" value="HhH1"/>
    <property type="match status" value="2"/>
</dbReference>
<dbReference type="InterPro" id="IPR010994">
    <property type="entry name" value="RuvA_2-like"/>
</dbReference>
<dbReference type="PANTHER" id="PTHR21180">
    <property type="entry name" value="ENDONUCLEASE/EXONUCLEASE/PHOSPHATASE FAMILY DOMAIN-CONTAINING PROTEIN 1"/>
    <property type="match status" value="1"/>
</dbReference>
<gene>
    <name evidence="3" type="ORF">HMF8227_02043</name>
</gene>
<evidence type="ECO:0000259" key="2">
    <source>
        <dbReference type="SMART" id="SM00278"/>
    </source>
</evidence>
<keyword evidence="4" id="KW-1185">Reference proteome</keyword>
<dbReference type="RefSeq" id="WP_109340077.1">
    <property type="nucleotide sequence ID" value="NZ_CP029347.1"/>
</dbReference>
<dbReference type="InterPro" id="IPR004509">
    <property type="entry name" value="Competence_ComEA_HhH"/>
</dbReference>
<evidence type="ECO:0000313" key="3">
    <source>
        <dbReference type="EMBL" id="AWL12508.1"/>
    </source>
</evidence>
<feature type="domain" description="Helix-hairpin-helix DNA-binding motif class 1" evidence="2">
    <location>
        <begin position="78"/>
        <end position="97"/>
    </location>
</feature>
<dbReference type="Pfam" id="PF12836">
    <property type="entry name" value="HHH_3"/>
    <property type="match status" value="1"/>
</dbReference>
<dbReference type="InterPro" id="IPR003583">
    <property type="entry name" value="Hlx-hairpin-Hlx_DNA-bd_motif"/>
</dbReference>
<feature type="signal peptide" evidence="1">
    <location>
        <begin position="1"/>
        <end position="22"/>
    </location>
</feature>
<dbReference type="EMBL" id="CP029347">
    <property type="protein sequence ID" value="AWL12508.1"/>
    <property type="molecule type" value="Genomic_DNA"/>
</dbReference>
<dbReference type="AlphaFoldDB" id="A0A2S2E4C7"/>
<dbReference type="GO" id="GO:0006281">
    <property type="term" value="P:DNA repair"/>
    <property type="evidence" value="ECO:0007669"/>
    <property type="project" value="InterPro"/>
</dbReference>
<accession>A0A2S2E4C7</accession>
<dbReference type="GO" id="GO:0015627">
    <property type="term" value="C:type II protein secretion system complex"/>
    <property type="evidence" value="ECO:0007669"/>
    <property type="project" value="TreeGrafter"/>
</dbReference>
<reference evidence="3 4" key="1">
    <citation type="submission" date="2018-05" db="EMBL/GenBank/DDBJ databases">
        <title>Salinimonas sp. HMF8227 Genome sequencing and assembly.</title>
        <authorList>
            <person name="Kang H."/>
            <person name="Kang J."/>
            <person name="Cha I."/>
            <person name="Kim H."/>
            <person name="Joh K."/>
        </authorList>
    </citation>
    <scope>NUCLEOTIDE SEQUENCE [LARGE SCALE GENOMIC DNA]</scope>
    <source>
        <strain evidence="3 4">HMF8227</strain>
    </source>
</reference>
<feature type="domain" description="Helix-hairpin-helix DNA-binding motif class 1" evidence="2">
    <location>
        <begin position="48"/>
        <end position="67"/>
    </location>
</feature>
<dbReference type="NCBIfam" id="TIGR00426">
    <property type="entry name" value="competence protein ComEA helix-hairpin-helix repeat region"/>
    <property type="match status" value="1"/>
</dbReference>
<dbReference type="Gene3D" id="1.10.150.280">
    <property type="entry name" value="AF1531-like domain"/>
    <property type="match status" value="1"/>
</dbReference>
<sequence length="102" mass="10857">MKLLLSVVLTMVMAITSPTLWASTPDKELYSESAAQHQKLDLNSASAEALQTLPGIGEKKAAAIVAYRNSHGGFSSIEQLKDVKGIGDATLENIKSLLTLSQ</sequence>
<dbReference type="InterPro" id="IPR051675">
    <property type="entry name" value="Endo/Exo/Phosphatase_dom_1"/>
</dbReference>
<keyword evidence="3" id="KW-0269">Exonuclease</keyword>
<dbReference type="GO" id="GO:0004519">
    <property type="term" value="F:endonuclease activity"/>
    <property type="evidence" value="ECO:0007669"/>
    <property type="project" value="UniProtKB-KW"/>
</dbReference>
<dbReference type="PANTHER" id="PTHR21180:SF32">
    <property type="entry name" value="ENDONUCLEASE_EXONUCLEASE_PHOSPHATASE FAMILY DOMAIN-CONTAINING PROTEIN 1"/>
    <property type="match status" value="1"/>
</dbReference>
<feature type="chain" id="PRO_5015410271" evidence="1">
    <location>
        <begin position="23"/>
        <end position="102"/>
    </location>
</feature>
<name>A0A2S2E4C7_9ALTE</name>
<keyword evidence="1" id="KW-0732">Signal</keyword>
<evidence type="ECO:0000256" key="1">
    <source>
        <dbReference type="SAM" id="SignalP"/>
    </source>
</evidence>
<dbReference type="OrthoDB" id="7510573at2"/>
<protein>
    <submittedName>
        <fullName evidence="3">Endonuclease/exonuclease/phosphatase family domain-containing protein</fullName>
    </submittedName>
</protein>
<dbReference type="GO" id="GO:0003677">
    <property type="term" value="F:DNA binding"/>
    <property type="evidence" value="ECO:0007669"/>
    <property type="project" value="InterPro"/>
</dbReference>
<dbReference type="Proteomes" id="UP000245728">
    <property type="component" value="Chromosome"/>
</dbReference>
<dbReference type="SUPFAM" id="SSF47781">
    <property type="entry name" value="RuvA domain 2-like"/>
    <property type="match status" value="1"/>
</dbReference>
<keyword evidence="3" id="KW-0540">Nuclease</keyword>
<keyword evidence="3" id="KW-0255">Endonuclease</keyword>
<dbReference type="GO" id="GO:0004527">
    <property type="term" value="F:exonuclease activity"/>
    <property type="evidence" value="ECO:0007669"/>
    <property type="project" value="UniProtKB-KW"/>
</dbReference>